<sequence length="206" mass="22700">MDPTPPTPPTSTSQENNTMPEFTSINGNTVETLVSSTSAAATTTPTKRGKKPAAANSEKTSPPKKAKAVAGSSPLKKTIGPIPTSFAAVGLSDRMIIQMRDEEGKSWGEINESWMKMTGIIVGTSTLRMRYTTMKANFVEFTGEDEVRLLRLKKEIEEKFEQEKWSRLMEAIEADGGKKYPVVALQKKFKDLTKSNNNHVDSVKEE</sequence>
<feature type="compositionally biased region" description="Polar residues" evidence="1">
    <location>
        <begin position="14"/>
        <end position="34"/>
    </location>
</feature>
<feature type="region of interest" description="Disordered" evidence="1">
    <location>
        <begin position="1"/>
        <end position="77"/>
    </location>
</feature>
<accession>A0A5N7B473</accession>
<dbReference type="EMBL" id="ML736249">
    <property type="protein sequence ID" value="KAE8375980.1"/>
    <property type="molecule type" value="Genomic_DNA"/>
</dbReference>
<name>A0A5N7B473_9EURO</name>
<reference evidence="2 3" key="1">
    <citation type="submission" date="2019-04" db="EMBL/GenBank/DDBJ databases">
        <title>Friends and foes A comparative genomics studyof 23 Aspergillus species from section Flavi.</title>
        <authorList>
            <consortium name="DOE Joint Genome Institute"/>
            <person name="Kjaerbolling I."/>
            <person name="Vesth T."/>
            <person name="Frisvad J.C."/>
            <person name="Nybo J.L."/>
            <person name="Theobald S."/>
            <person name="Kildgaard S."/>
            <person name="Isbrandt T."/>
            <person name="Kuo A."/>
            <person name="Sato A."/>
            <person name="Lyhne E.K."/>
            <person name="Kogle M.E."/>
            <person name="Wiebenga A."/>
            <person name="Kun R.S."/>
            <person name="Lubbers R.J."/>
            <person name="Makela M.R."/>
            <person name="Barry K."/>
            <person name="Chovatia M."/>
            <person name="Clum A."/>
            <person name="Daum C."/>
            <person name="Haridas S."/>
            <person name="He G."/>
            <person name="LaButti K."/>
            <person name="Lipzen A."/>
            <person name="Mondo S."/>
            <person name="Riley R."/>
            <person name="Salamov A."/>
            <person name="Simmons B.A."/>
            <person name="Magnuson J.K."/>
            <person name="Henrissat B."/>
            <person name="Mortensen U.H."/>
            <person name="Larsen T.O."/>
            <person name="Devries R.P."/>
            <person name="Grigoriev I.V."/>
            <person name="Machida M."/>
            <person name="Baker S.E."/>
            <person name="Andersen M.R."/>
        </authorList>
    </citation>
    <scope>NUCLEOTIDE SEQUENCE [LARGE SCALE GENOMIC DNA]</scope>
    <source>
        <strain evidence="2 3">IBT 29228</strain>
    </source>
</reference>
<keyword evidence="3" id="KW-1185">Reference proteome</keyword>
<dbReference type="OrthoDB" id="5375264at2759"/>
<organism evidence="2 3">
    <name type="scientific">Aspergillus bertholletiae</name>
    <dbReference type="NCBI Taxonomy" id="1226010"/>
    <lineage>
        <taxon>Eukaryota</taxon>
        <taxon>Fungi</taxon>
        <taxon>Dikarya</taxon>
        <taxon>Ascomycota</taxon>
        <taxon>Pezizomycotina</taxon>
        <taxon>Eurotiomycetes</taxon>
        <taxon>Eurotiomycetidae</taxon>
        <taxon>Eurotiales</taxon>
        <taxon>Aspergillaceae</taxon>
        <taxon>Aspergillus</taxon>
        <taxon>Aspergillus subgen. Circumdati</taxon>
    </lineage>
</organism>
<evidence type="ECO:0000313" key="2">
    <source>
        <dbReference type="EMBL" id="KAE8375980.1"/>
    </source>
</evidence>
<feature type="compositionally biased region" description="Low complexity" evidence="1">
    <location>
        <begin position="35"/>
        <end position="44"/>
    </location>
</feature>
<proteinExistence type="predicted"/>
<protein>
    <submittedName>
        <fullName evidence="2">Uncharacterized protein</fullName>
    </submittedName>
</protein>
<evidence type="ECO:0000256" key="1">
    <source>
        <dbReference type="SAM" id="MobiDB-lite"/>
    </source>
</evidence>
<dbReference type="Proteomes" id="UP000326198">
    <property type="component" value="Unassembled WGS sequence"/>
</dbReference>
<evidence type="ECO:0000313" key="3">
    <source>
        <dbReference type="Proteomes" id="UP000326198"/>
    </source>
</evidence>
<dbReference type="AlphaFoldDB" id="A0A5N7B473"/>
<gene>
    <name evidence="2" type="ORF">BDV26DRAFT_294499</name>
</gene>